<dbReference type="GO" id="GO:0016263">
    <property type="term" value="F:glycoprotein-N-acetylgalactosamine 3-beta-galactosyltransferase activity"/>
    <property type="evidence" value="ECO:0007669"/>
    <property type="project" value="UniProtKB-EC"/>
</dbReference>
<dbReference type="OrthoDB" id="414175at2759"/>
<organism evidence="14 15">
    <name type="scientific">Baudoinia panamericana (strain UAMH 10762)</name>
    <name type="common">Angels' share fungus</name>
    <name type="synonym">Baudoinia compniacensis (strain UAMH 10762)</name>
    <dbReference type="NCBI Taxonomy" id="717646"/>
    <lineage>
        <taxon>Eukaryota</taxon>
        <taxon>Fungi</taxon>
        <taxon>Dikarya</taxon>
        <taxon>Ascomycota</taxon>
        <taxon>Pezizomycotina</taxon>
        <taxon>Dothideomycetes</taxon>
        <taxon>Dothideomycetidae</taxon>
        <taxon>Mycosphaerellales</taxon>
        <taxon>Teratosphaeriaceae</taxon>
        <taxon>Baudoinia</taxon>
    </lineage>
</organism>
<dbReference type="STRING" id="717646.M2N740"/>
<dbReference type="EMBL" id="KB445551">
    <property type="protein sequence ID" value="EMC99918.1"/>
    <property type="molecule type" value="Genomic_DNA"/>
</dbReference>
<sequence>MFNHVTEVPKTHDEEYEESRPTASVKQVSYPTPTSSINTANCPVVADSKDFLISMKTGATELYAKLPEHLMTTLRCVPNYMIFSDLEQDISDYHVHSALEDVSDKYKYSHRDFEFYRRLLDLAAKGQDLSLMKITTQAHGSAWDLDKWKFVPITHKTYAAQPDAKWYIFLEADSYMAWPNVLELLAQYDPGKPWYLGAVHFFGDTAFAHGGMGYFISNAAMRKLDAIWDRKHITKWERMTAEGCCGDVDLGAVLYEAGVNLTGIPGLYGEGVTWFEWDPERWCEPAISWHHMRAHDVESLYQFETKWLGKGETHYVYRDLFVNLVEPHIASTRSDWDNASRDRIYTGLEGLHGDEDRRFKKKTIWSDLEEQEQEDVWRELNDGRKESIENDGYYLKDNRWDELSDEERETAFSELHDWEQVAHESLRNCRVACEEWNECMQFFYSTTGTGRCHLHRRVRLGHYLDARDVEVDEDTGLAVNRTTSGWMMDRVRDMKDRAERCESVPNWMRKYAENERLNESD</sequence>
<dbReference type="AlphaFoldDB" id="M2N740"/>
<evidence type="ECO:0000256" key="5">
    <source>
        <dbReference type="ARBA" id="ARBA00022676"/>
    </source>
</evidence>
<dbReference type="RefSeq" id="XP_007673390.1">
    <property type="nucleotide sequence ID" value="XM_007675200.1"/>
</dbReference>
<evidence type="ECO:0000256" key="12">
    <source>
        <dbReference type="SAM" id="MobiDB-lite"/>
    </source>
</evidence>
<protein>
    <recommendedName>
        <fullName evidence="4">N-acetylgalactosaminide beta-1,3-galactosyltransferase</fullName>
        <ecNumber evidence="4">2.4.1.122</ecNumber>
    </recommendedName>
</protein>
<keyword evidence="7" id="KW-0812">Transmembrane</keyword>
<keyword evidence="6" id="KW-0808">Transferase</keyword>
<evidence type="ECO:0000256" key="9">
    <source>
        <dbReference type="ARBA" id="ARBA00022968"/>
    </source>
</evidence>
<feature type="compositionally biased region" description="Polar residues" evidence="12">
    <location>
        <begin position="21"/>
        <end position="30"/>
    </location>
</feature>
<dbReference type="PANTHER" id="PTHR23033">
    <property type="entry name" value="BETA1,3-GALACTOSYLTRANSFERASE"/>
    <property type="match status" value="1"/>
</dbReference>
<keyword evidence="15" id="KW-1185">Reference proteome</keyword>
<dbReference type="OMA" id="CEEWNEC"/>
<reference evidence="14 15" key="1">
    <citation type="journal article" date="2012" name="PLoS Pathog.">
        <title>Diverse lifestyles and strategies of plant pathogenesis encoded in the genomes of eighteen Dothideomycetes fungi.</title>
        <authorList>
            <person name="Ohm R.A."/>
            <person name="Feau N."/>
            <person name="Henrissat B."/>
            <person name="Schoch C.L."/>
            <person name="Horwitz B.A."/>
            <person name="Barry K.W."/>
            <person name="Condon B.J."/>
            <person name="Copeland A.C."/>
            <person name="Dhillon B."/>
            <person name="Glaser F."/>
            <person name="Hesse C.N."/>
            <person name="Kosti I."/>
            <person name="LaButti K."/>
            <person name="Lindquist E.A."/>
            <person name="Lucas S."/>
            <person name="Salamov A.A."/>
            <person name="Bradshaw R.E."/>
            <person name="Ciuffetti L."/>
            <person name="Hamelin R.C."/>
            <person name="Kema G.H.J."/>
            <person name="Lawrence C."/>
            <person name="Scott J.A."/>
            <person name="Spatafora J.W."/>
            <person name="Turgeon B.G."/>
            <person name="de Wit P.J.G.M."/>
            <person name="Zhong S."/>
            <person name="Goodwin S.B."/>
            <person name="Grigoriev I.V."/>
        </authorList>
    </citation>
    <scope>NUCLEOTIDE SEQUENCE [LARGE SCALE GENOMIC DNA]</scope>
    <source>
        <strain evidence="14 15">UAMH 10762</strain>
    </source>
</reference>
<keyword evidence="8" id="KW-0547">Nucleotide-binding</keyword>
<evidence type="ECO:0000256" key="4">
    <source>
        <dbReference type="ARBA" id="ARBA00012557"/>
    </source>
</evidence>
<proteinExistence type="inferred from homology"/>
<comment type="subcellular location">
    <subcellularLocation>
        <location evidence="1">Membrane</location>
        <topology evidence="1">Single-pass type II membrane protein</topology>
    </subcellularLocation>
</comment>
<evidence type="ECO:0000256" key="2">
    <source>
        <dbReference type="ARBA" id="ARBA00004922"/>
    </source>
</evidence>
<keyword evidence="10" id="KW-1133">Transmembrane helix</keyword>
<evidence type="ECO:0000259" key="13">
    <source>
        <dbReference type="Pfam" id="PF02434"/>
    </source>
</evidence>
<dbReference type="GeneID" id="19112724"/>
<evidence type="ECO:0000256" key="3">
    <source>
        <dbReference type="ARBA" id="ARBA00006462"/>
    </source>
</evidence>
<evidence type="ECO:0000256" key="6">
    <source>
        <dbReference type="ARBA" id="ARBA00022679"/>
    </source>
</evidence>
<feature type="region of interest" description="Disordered" evidence="12">
    <location>
        <begin position="1"/>
        <end position="30"/>
    </location>
</feature>
<dbReference type="GO" id="GO:0016020">
    <property type="term" value="C:membrane"/>
    <property type="evidence" value="ECO:0007669"/>
    <property type="project" value="UniProtKB-SubCell"/>
</dbReference>
<evidence type="ECO:0000256" key="1">
    <source>
        <dbReference type="ARBA" id="ARBA00004606"/>
    </source>
</evidence>
<feature type="domain" description="Fringe-like glycosyltransferase" evidence="13">
    <location>
        <begin position="160"/>
        <end position="265"/>
    </location>
</feature>
<evidence type="ECO:0000256" key="8">
    <source>
        <dbReference type="ARBA" id="ARBA00022741"/>
    </source>
</evidence>
<dbReference type="KEGG" id="bcom:BAUCODRAFT_355172"/>
<comment type="similarity">
    <text evidence="3">Belongs to the glycosyltransferase 31 family. Beta3-Gal-T subfamily.</text>
</comment>
<evidence type="ECO:0000313" key="14">
    <source>
        <dbReference type="EMBL" id="EMC99918.1"/>
    </source>
</evidence>
<dbReference type="InterPro" id="IPR026050">
    <property type="entry name" value="C1GALT1/C1GALT1_chp1"/>
</dbReference>
<evidence type="ECO:0000256" key="7">
    <source>
        <dbReference type="ARBA" id="ARBA00022692"/>
    </source>
</evidence>
<comment type="pathway">
    <text evidence="2">Protein modification; protein glycosylation.</text>
</comment>
<keyword evidence="11" id="KW-0472">Membrane</keyword>
<gene>
    <name evidence="14" type="ORF">BAUCODRAFT_355172</name>
</gene>
<dbReference type="HOGENOM" id="CLU_022549_2_0_1"/>
<dbReference type="eggNOG" id="KOG2246">
    <property type="taxonomic scope" value="Eukaryota"/>
</dbReference>
<dbReference type="EC" id="2.4.1.122" evidence="4"/>
<evidence type="ECO:0000256" key="11">
    <source>
        <dbReference type="ARBA" id="ARBA00023136"/>
    </source>
</evidence>
<name>M2N740_BAUPA</name>
<dbReference type="PANTHER" id="PTHR23033:SF47">
    <property type="entry name" value="APPLE DOMAIN-CONTAINING PROTEIN-RELATED"/>
    <property type="match status" value="1"/>
</dbReference>
<dbReference type="Gene3D" id="3.90.550.50">
    <property type="match status" value="1"/>
</dbReference>
<dbReference type="Pfam" id="PF02434">
    <property type="entry name" value="Fringe"/>
    <property type="match status" value="1"/>
</dbReference>
<evidence type="ECO:0000256" key="10">
    <source>
        <dbReference type="ARBA" id="ARBA00022989"/>
    </source>
</evidence>
<accession>M2N740</accession>
<keyword evidence="5" id="KW-0328">Glycosyltransferase</keyword>
<dbReference type="GO" id="GO:0000166">
    <property type="term" value="F:nucleotide binding"/>
    <property type="evidence" value="ECO:0007669"/>
    <property type="project" value="UniProtKB-KW"/>
</dbReference>
<evidence type="ECO:0000313" key="15">
    <source>
        <dbReference type="Proteomes" id="UP000011761"/>
    </source>
</evidence>
<dbReference type="Proteomes" id="UP000011761">
    <property type="component" value="Unassembled WGS sequence"/>
</dbReference>
<dbReference type="InterPro" id="IPR003378">
    <property type="entry name" value="Fringe-like_glycosylTrfase"/>
</dbReference>
<keyword evidence="9" id="KW-0735">Signal-anchor</keyword>